<gene>
    <name evidence="2" type="ORF">QFZ46_001959</name>
</gene>
<protein>
    <submittedName>
        <fullName evidence="2">Uncharacterized protein</fullName>
    </submittedName>
</protein>
<reference evidence="2 3" key="1">
    <citation type="submission" date="2023-07" db="EMBL/GenBank/DDBJ databases">
        <title>Comparative genomics of wheat-associated soil bacteria to identify genetic determinants of phenazine resistance.</title>
        <authorList>
            <person name="Mouncey N."/>
        </authorList>
    </citation>
    <scope>NUCLEOTIDE SEQUENCE [LARGE SCALE GENOMIC DNA]</scope>
    <source>
        <strain evidence="2 3">W2I7</strain>
    </source>
</reference>
<dbReference type="Proteomes" id="UP001239085">
    <property type="component" value="Unassembled WGS sequence"/>
</dbReference>
<evidence type="ECO:0000313" key="2">
    <source>
        <dbReference type="EMBL" id="MDQ0643799.1"/>
    </source>
</evidence>
<dbReference type="RefSeq" id="WP_307360899.1">
    <property type="nucleotide sequence ID" value="NZ_JAUSXK010000001.1"/>
</dbReference>
<feature type="transmembrane region" description="Helical" evidence="1">
    <location>
        <begin position="152"/>
        <end position="170"/>
    </location>
</feature>
<keyword evidence="1" id="KW-0472">Membrane</keyword>
<feature type="transmembrane region" description="Helical" evidence="1">
    <location>
        <begin position="119"/>
        <end position="140"/>
    </location>
</feature>
<keyword evidence="1" id="KW-0812">Transmembrane</keyword>
<organism evidence="2 3">
    <name type="scientific">Microbacterium murale</name>
    <dbReference type="NCBI Taxonomy" id="1081040"/>
    <lineage>
        <taxon>Bacteria</taxon>
        <taxon>Bacillati</taxon>
        <taxon>Actinomycetota</taxon>
        <taxon>Actinomycetes</taxon>
        <taxon>Micrococcales</taxon>
        <taxon>Microbacteriaceae</taxon>
        <taxon>Microbacterium</taxon>
    </lineage>
</organism>
<feature type="transmembrane region" description="Helical" evidence="1">
    <location>
        <begin position="84"/>
        <end position="107"/>
    </location>
</feature>
<evidence type="ECO:0000313" key="3">
    <source>
        <dbReference type="Proteomes" id="UP001239085"/>
    </source>
</evidence>
<keyword evidence="1" id="KW-1133">Transmembrane helix</keyword>
<sequence length="184" mass="19659">MTQDAEGNLTTENAQRLLAQQVRNLRAAVLTLPVILIEILLALGLFLPFVTDSIDGEDQTVNLFGLVGGLLGPDSEGEVDSASALFGTAFVVLVVVIIGSMIVVSWLARIELSTVAERVVVVFIVLLIAGTLGAWMVMSIGLSSDSPWELEIALPILTVGTLLAALFAFLPSYRRVREVRARVG</sequence>
<proteinExistence type="predicted"/>
<comment type="caution">
    <text evidence="2">The sequence shown here is derived from an EMBL/GenBank/DDBJ whole genome shotgun (WGS) entry which is preliminary data.</text>
</comment>
<keyword evidence="3" id="KW-1185">Reference proteome</keyword>
<dbReference type="EMBL" id="JAUSXK010000001">
    <property type="protein sequence ID" value="MDQ0643799.1"/>
    <property type="molecule type" value="Genomic_DNA"/>
</dbReference>
<accession>A0ABU0P8X9</accession>
<feature type="transmembrane region" description="Helical" evidence="1">
    <location>
        <begin position="25"/>
        <end position="47"/>
    </location>
</feature>
<name>A0ABU0P8X9_9MICO</name>
<evidence type="ECO:0000256" key="1">
    <source>
        <dbReference type="SAM" id="Phobius"/>
    </source>
</evidence>